<dbReference type="RefSeq" id="WP_380651588.1">
    <property type="nucleotide sequence ID" value="NZ_JBHRVQ010000001.1"/>
</dbReference>
<dbReference type="SUPFAM" id="SSF53474">
    <property type="entry name" value="alpha/beta-Hydrolases"/>
    <property type="match status" value="1"/>
</dbReference>
<organism evidence="3 4">
    <name type="scientific">Salinicoccus sesuvii</name>
    <dbReference type="NCBI Taxonomy" id="868281"/>
    <lineage>
        <taxon>Bacteria</taxon>
        <taxon>Bacillati</taxon>
        <taxon>Bacillota</taxon>
        <taxon>Bacilli</taxon>
        <taxon>Bacillales</taxon>
        <taxon>Staphylococcaceae</taxon>
        <taxon>Salinicoccus</taxon>
    </lineage>
</organism>
<reference evidence="4" key="1">
    <citation type="journal article" date="2019" name="Int. J. Syst. Evol. Microbiol.">
        <title>The Global Catalogue of Microorganisms (GCM) 10K type strain sequencing project: providing services to taxonomists for standard genome sequencing and annotation.</title>
        <authorList>
            <consortium name="The Broad Institute Genomics Platform"/>
            <consortium name="The Broad Institute Genome Sequencing Center for Infectious Disease"/>
            <person name="Wu L."/>
            <person name="Ma J."/>
        </authorList>
    </citation>
    <scope>NUCLEOTIDE SEQUENCE [LARGE SCALE GENOMIC DNA]</scope>
    <source>
        <strain evidence="4">CCM 7756</strain>
    </source>
</reference>
<gene>
    <name evidence="3" type="ORF">ACFOEO_02855</name>
</gene>
<evidence type="ECO:0000256" key="1">
    <source>
        <dbReference type="ARBA" id="ARBA00022801"/>
    </source>
</evidence>
<dbReference type="InterPro" id="IPR013094">
    <property type="entry name" value="AB_hydrolase_3"/>
</dbReference>
<dbReference type="InterPro" id="IPR029058">
    <property type="entry name" value="AB_hydrolase_fold"/>
</dbReference>
<keyword evidence="4" id="KW-1185">Reference proteome</keyword>
<feature type="domain" description="Alpha/beta hydrolase fold-3" evidence="2">
    <location>
        <begin position="62"/>
        <end position="267"/>
    </location>
</feature>
<protein>
    <submittedName>
        <fullName evidence="3">Alpha/beta hydrolase</fullName>
    </submittedName>
</protein>
<accession>A0ABV7N4Y6</accession>
<dbReference type="Proteomes" id="UP001595637">
    <property type="component" value="Unassembled WGS sequence"/>
</dbReference>
<dbReference type="PANTHER" id="PTHR48081">
    <property type="entry name" value="AB HYDROLASE SUPERFAMILY PROTEIN C4A8.06C"/>
    <property type="match status" value="1"/>
</dbReference>
<dbReference type="Gene3D" id="3.40.50.1820">
    <property type="entry name" value="alpha/beta hydrolase"/>
    <property type="match status" value="1"/>
</dbReference>
<dbReference type="GO" id="GO:0016787">
    <property type="term" value="F:hydrolase activity"/>
    <property type="evidence" value="ECO:0007669"/>
    <property type="project" value="UniProtKB-KW"/>
</dbReference>
<dbReference type="Pfam" id="PF07859">
    <property type="entry name" value="Abhydrolase_3"/>
    <property type="match status" value="1"/>
</dbReference>
<evidence type="ECO:0000313" key="3">
    <source>
        <dbReference type="EMBL" id="MFC3387538.1"/>
    </source>
</evidence>
<sequence length="297" mass="33678">MYKIIIAKILRLLPNKAAKNPMVNQPPLKVRKDFVVQTSIGPTPVSLYYPLEAQQKKRPVYINFHGGAFIMNDKDMDEPYCNYLANETGCAILNIGYVKAPEYPFPNAIEQSYEVLQWLKRETDDLDIDSEKIMVGGQSSGGNFAAALCLYLQDKQEKQPLLQVLSYPMLDFVTPFAEKPEPNKLRARYPQVANFLNMSYVPEEEMARNPLASPVYADINDDLAPALILIADHDAFRPEAEKYAEKLKTAGVSVQDEFFTGCHHAFTHLGPKEKAQEAWQLIAWKIKETVGSKEEFR</sequence>
<dbReference type="PANTHER" id="PTHR48081:SF8">
    <property type="entry name" value="ALPHA_BETA HYDROLASE FOLD-3 DOMAIN-CONTAINING PROTEIN-RELATED"/>
    <property type="match status" value="1"/>
</dbReference>
<proteinExistence type="predicted"/>
<evidence type="ECO:0000313" key="4">
    <source>
        <dbReference type="Proteomes" id="UP001595637"/>
    </source>
</evidence>
<keyword evidence="1 3" id="KW-0378">Hydrolase</keyword>
<dbReference type="InterPro" id="IPR050300">
    <property type="entry name" value="GDXG_lipolytic_enzyme"/>
</dbReference>
<comment type="caution">
    <text evidence="3">The sequence shown here is derived from an EMBL/GenBank/DDBJ whole genome shotgun (WGS) entry which is preliminary data.</text>
</comment>
<name>A0ABV7N4Y6_9STAP</name>
<dbReference type="EMBL" id="JBHRVQ010000001">
    <property type="protein sequence ID" value="MFC3387538.1"/>
    <property type="molecule type" value="Genomic_DNA"/>
</dbReference>
<evidence type="ECO:0000259" key="2">
    <source>
        <dbReference type="Pfam" id="PF07859"/>
    </source>
</evidence>